<dbReference type="EMBL" id="JYDQ01000009">
    <property type="protein sequence ID" value="KRY22518.1"/>
    <property type="molecule type" value="Genomic_DNA"/>
</dbReference>
<proteinExistence type="predicted"/>
<evidence type="ECO:0000313" key="1">
    <source>
        <dbReference type="EMBL" id="KRY22518.1"/>
    </source>
</evidence>
<dbReference type="Proteomes" id="UP000054783">
    <property type="component" value="Unassembled WGS sequence"/>
</dbReference>
<gene>
    <name evidence="1" type="ORF">T12_9369</name>
</gene>
<evidence type="ECO:0000313" key="2">
    <source>
        <dbReference type="Proteomes" id="UP000054783"/>
    </source>
</evidence>
<name>A0A0V1ACJ8_9BILA</name>
<sequence>MLERVSTKVPILTVVLCALFVHVTNKLPLVLCLFVITTASKQISVLTNLLPSAITTIREKQFYSTNSTTTTTLKHTVDYTALLHRVFLLLFSRSFHHPSTLLFFSHIYTRFSCTMTYFHCYLNITSIPEIESFHYTLWQYLLPIIFSREQIIGQLPSTFSFRRYVCQESIAKHSCKQYQQLAALSQSELSRLVRDITARFFPVSSFFWERYSHSPIRYLQCLEHYHCCTIFVLHSNWSHTLLSSVSTIVRLNAVANSSSS</sequence>
<organism evidence="1 2">
    <name type="scientific">Trichinella patagoniensis</name>
    <dbReference type="NCBI Taxonomy" id="990121"/>
    <lineage>
        <taxon>Eukaryota</taxon>
        <taxon>Metazoa</taxon>
        <taxon>Ecdysozoa</taxon>
        <taxon>Nematoda</taxon>
        <taxon>Enoplea</taxon>
        <taxon>Dorylaimia</taxon>
        <taxon>Trichinellida</taxon>
        <taxon>Trichinellidae</taxon>
        <taxon>Trichinella</taxon>
    </lineage>
</organism>
<keyword evidence="2" id="KW-1185">Reference proteome</keyword>
<accession>A0A0V1ACJ8</accession>
<protein>
    <submittedName>
        <fullName evidence="1">Uncharacterized protein</fullName>
    </submittedName>
</protein>
<dbReference type="AlphaFoldDB" id="A0A0V1ACJ8"/>
<dbReference type="OrthoDB" id="10525526at2759"/>
<reference evidence="1 2" key="1">
    <citation type="submission" date="2015-01" db="EMBL/GenBank/DDBJ databases">
        <title>Evolution of Trichinella species and genotypes.</title>
        <authorList>
            <person name="Korhonen P.K."/>
            <person name="Edoardo P."/>
            <person name="Giuseppe L.R."/>
            <person name="Gasser R.B."/>
        </authorList>
    </citation>
    <scope>NUCLEOTIDE SEQUENCE [LARGE SCALE GENOMIC DNA]</scope>
    <source>
        <strain evidence="1">ISS2496</strain>
    </source>
</reference>
<comment type="caution">
    <text evidence="1">The sequence shown here is derived from an EMBL/GenBank/DDBJ whole genome shotgun (WGS) entry which is preliminary data.</text>
</comment>